<dbReference type="SUPFAM" id="SSF48264">
    <property type="entry name" value="Cytochrome P450"/>
    <property type="match status" value="1"/>
</dbReference>
<dbReference type="GO" id="GO:0004497">
    <property type="term" value="F:monooxygenase activity"/>
    <property type="evidence" value="ECO:0007669"/>
    <property type="project" value="UniProtKB-KW"/>
</dbReference>
<evidence type="ECO:0000256" key="12">
    <source>
        <dbReference type="ARBA" id="ARBA00023033"/>
    </source>
</evidence>
<feature type="binding site" description="axial binding residue" evidence="14">
    <location>
        <position position="404"/>
    </location>
    <ligand>
        <name>heme</name>
        <dbReference type="ChEBI" id="CHEBI:30413"/>
    </ligand>
    <ligandPart>
        <name>Fe</name>
        <dbReference type="ChEBI" id="CHEBI:18248"/>
    </ligandPart>
</feature>
<evidence type="ECO:0000256" key="7">
    <source>
        <dbReference type="ARBA" id="ARBA00022723"/>
    </source>
</evidence>
<dbReference type="InterPro" id="IPR050476">
    <property type="entry name" value="Insect_CytP450_Detox"/>
</dbReference>
<dbReference type="GO" id="GO:0005789">
    <property type="term" value="C:endoplasmic reticulum membrane"/>
    <property type="evidence" value="ECO:0007669"/>
    <property type="project" value="UniProtKB-SubCell"/>
</dbReference>
<comment type="function">
    <text evidence="2">May be involved in the metabolism of insect hormones and in the breakdown of synthetic insecticides.</text>
</comment>
<sequence length="444" mass="50997">FYAHGYDYWSKQGINGPKPIPIFGNFLSTKFTVFVDDLELTKYYSGRVPILRISDPELIKVILIKDFHLFPNRSKLNMSNNAITSKNLKQLTGDNWHRIRAIVSPVFSSGKMRKMKPRIVECLGEVYTRLDESHLVNLLEICRQFSMDAMATSVFSIDIQWGKFLDRVNNNGLPNFAKDGFRDPKATNFFVDSIRHIISQRRQNPDLKHNDFIQQLMDAEIDTTNLGGTTTTVPGDISLPLSSSTLFVNRLLLYYRVPNVFLVATYGGTALTLAFSLYEMAVNEDIQHRLYDELTEAIDSKTGEIPDHQLARLPYLDAVISETLRRYTAPVPLARYCTQDCKLGDTGIVIKAGQQIEIPVHAIHHSDLNYKDPFIYDPDRFMPDQKHLIRPYTYLPFGAGPRHCVGMRFALFEIKLALAHIVLRYRFIRCPQTDVPIRYKKFIH</sequence>
<protein>
    <recommendedName>
        <fullName evidence="18">Cytochrome P450</fullName>
    </recommendedName>
</protein>
<gene>
    <name evidence="16" type="ORF">ONB1V03_LOCUS331</name>
</gene>
<keyword evidence="6 14" id="KW-0349">Heme</keyword>
<evidence type="ECO:0000256" key="10">
    <source>
        <dbReference type="ARBA" id="ARBA00023002"/>
    </source>
</evidence>
<evidence type="ECO:0000256" key="13">
    <source>
        <dbReference type="ARBA" id="ARBA00023136"/>
    </source>
</evidence>
<evidence type="ECO:0000313" key="16">
    <source>
        <dbReference type="EMBL" id="CAD7636653.1"/>
    </source>
</evidence>
<dbReference type="PROSITE" id="PS00086">
    <property type="entry name" value="CYTOCHROME_P450"/>
    <property type="match status" value="1"/>
</dbReference>
<keyword evidence="13" id="KW-0472">Membrane</keyword>
<dbReference type="InterPro" id="IPR002403">
    <property type="entry name" value="Cyt_P450_E_grp-IV"/>
</dbReference>
<keyword evidence="8" id="KW-0256">Endoplasmic reticulum</keyword>
<evidence type="ECO:0008006" key="18">
    <source>
        <dbReference type="Google" id="ProtNLM"/>
    </source>
</evidence>
<dbReference type="PRINTS" id="PR00465">
    <property type="entry name" value="EP450IV"/>
</dbReference>
<dbReference type="GO" id="GO:0005506">
    <property type="term" value="F:iron ion binding"/>
    <property type="evidence" value="ECO:0007669"/>
    <property type="project" value="InterPro"/>
</dbReference>
<organism evidence="16">
    <name type="scientific">Oppiella nova</name>
    <dbReference type="NCBI Taxonomy" id="334625"/>
    <lineage>
        <taxon>Eukaryota</taxon>
        <taxon>Metazoa</taxon>
        <taxon>Ecdysozoa</taxon>
        <taxon>Arthropoda</taxon>
        <taxon>Chelicerata</taxon>
        <taxon>Arachnida</taxon>
        <taxon>Acari</taxon>
        <taxon>Acariformes</taxon>
        <taxon>Sarcoptiformes</taxon>
        <taxon>Oribatida</taxon>
        <taxon>Brachypylina</taxon>
        <taxon>Oppioidea</taxon>
        <taxon>Oppiidae</taxon>
        <taxon>Oppiella</taxon>
    </lineage>
</organism>
<dbReference type="InterPro" id="IPR036396">
    <property type="entry name" value="Cyt_P450_sf"/>
</dbReference>
<dbReference type="GO" id="GO:0016705">
    <property type="term" value="F:oxidoreductase activity, acting on paired donors, with incorporation or reduction of molecular oxygen"/>
    <property type="evidence" value="ECO:0007669"/>
    <property type="project" value="InterPro"/>
</dbReference>
<keyword evidence="17" id="KW-1185">Reference proteome</keyword>
<evidence type="ECO:0000256" key="2">
    <source>
        <dbReference type="ARBA" id="ARBA00003690"/>
    </source>
</evidence>
<dbReference type="Pfam" id="PF00067">
    <property type="entry name" value="p450"/>
    <property type="match status" value="2"/>
</dbReference>
<evidence type="ECO:0000313" key="17">
    <source>
        <dbReference type="Proteomes" id="UP000728032"/>
    </source>
</evidence>
<evidence type="ECO:0000256" key="8">
    <source>
        <dbReference type="ARBA" id="ARBA00022824"/>
    </source>
</evidence>
<keyword evidence="9" id="KW-0492">Microsome</keyword>
<dbReference type="InterPro" id="IPR001128">
    <property type="entry name" value="Cyt_P450"/>
</dbReference>
<proteinExistence type="inferred from homology"/>
<comment type="cofactor">
    <cofactor evidence="1 14">
        <name>heme</name>
        <dbReference type="ChEBI" id="CHEBI:30413"/>
    </cofactor>
</comment>
<evidence type="ECO:0000256" key="14">
    <source>
        <dbReference type="PIRSR" id="PIRSR602403-1"/>
    </source>
</evidence>
<evidence type="ECO:0000256" key="5">
    <source>
        <dbReference type="ARBA" id="ARBA00010617"/>
    </source>
</evidence>
<evidence type="ECO:0000256" key="3">
    <source>
        <dbReference type="ARBA" id="ARBA00004174"/>
    </source>
</evidence>
<dbReference type="AlphaFoldDB" id="A0A7R9L829"/>
<dbReference type="EMBL" id="CAJPVJ010000015">
    <property type="protein sequence ID" value="CAG2158123.1"/>
    <property type="molecule type" value="Genomic_DNA"/>
</dbReference>
<dbReference type="PANTHER" id="PTHR24292">
    <property type="entry name" value="CYTOCHROME P450"/>
    <property type="match status" value="1"/>
</dbReference>
<dbReference type="PRINTS" id="PR00385">
    <property type="entry name" value="P450"/>
</dbReference>
<dbReference type="EMBL" id="OC914840">
    <property type="protein sequence ID" value="CAD7636653.1"/>
    <property type="molecule type" value="Genomic_DNA"/>
</dbReference>
<dbReference type="PANTHER" id="PTHR24292:SF54">
    <property type="entry name" value="CYP9F3-RELATED"/>
    <property type="match status" value="1"/>
</dbReference>
<dbReference type="InterPro" id="IPR017972">
    <property type="entry name" value="Cyt_P450_CS"/>
</dbReference>
<keyword evidence="10 15" id="KW-0560">Oxidoreductase</keyword>
<accession>A0A7R9L829</accession>
<feature type="non-terminal residue" evidence="16">
    <location>
        <position position="444"/>
    </location>
</feature>
<dbReference type="Gene3D" id="1.10.630.10">
    <property type="entry name" value="Cytochrome P450"/>
    <property type="match status" value="1"/>
</dbReference>
<evidence type="ECO:0000256" key="9">
    <source>
        <dbReference type="ARBA" id="ARBA00022848"/>
    </source>
</evidence>
<evidence type="ECO:0000256" key="1">
    <source>
        <dbReference type="ARBA" id="ARBA00001971"/>
    </source>
</evidence>
<dbReference type="Proteomes" id="UP000728032">
    <property type="component" value="Unassembled WGS sequence"/>
</dbReference>
<comment type="similarity">
    <text evidence="5 15">Belongs to the cytochrome P450 family.</text>
</comment>
<keyword evidence="12 15" id="KW-0503">Monooxygenase</keyword>
<feature type="non-terminal residue" evidence="16">
    <location>
        <position position="1"/>
    </location>
</feature>
<evidence type="ECO:0000256" key="15">
    <source>
        <dbReference type="RuleBase" id="RU000461"/>
    </source>
</evidence>
<keyword evidence="11 14" id="KW-0408">Iron</keyword>
<dbReference type="GO" id="GO:0020037">
    <property type="term" value="F:heme binding"/>
    <property type="evidence" value="ECO:0007669"/>
    <property type="project" value="InterPro"/>
</dbReference>
<evidence type="ECO:0000256" key="11">
    <source>
        <dbReference type="ARBA" id="ARBA00023004"/>
    </source>
</evidence>
<reference evidence="16" key="1">
    <citation type="submission" date="2020-11" db="EMBL/GenBank/DDBJ databases">
        <authorList>
            <person name="Tran Van P."/>
        </authorList>
    </citation>
    <scope>NUCLEOTIDE SEQUENCE</scope>
</reference>
<comment type="subcellular location">
    <subcellularLocation>
        <location evidence="4">Endoplasmic reticulum membrane</location>
        <topology evidence="4">Peripheral membrane protein</topology>
    </subcellularLocation>
    <subcellularLocation>
        <location evidence="3">Microsome membrane</location>
        <topology evidence="3">Peripheral membrane protein</topology>
    </subcellularLocation>
</comment>
<evidence type="ECO:0000256" key="4">
    <source>
        <dbReference type="ARBA" id="ARBA00004406"/>
    </source>
</evidence>
<name>A0A7R9L829_9ACAR</name>
<keyword evidence="7 14" id="KW-0479">Metal-binding</keyword>
<evidence type="ECO:0000256" key="6">
    <source>
        <dbReference type="ARBA" id="ARBA00022617"/>
    </source>
</evidence>
<dbReference type="OrthoDB" id="6428965at2759"/>